<organism evidence="2 3">
    <name type="scientific">Stanieria cyanosphaera (strain ATCC 29371 / PCC 7437)</name>
    <dbReference type="NCBI Taxonomy" id="111780"/>
    <lineage>
        <taxon>Bacteria</taxon>
        <taxon>Bacillati</taxon>
        <taxon>Cyanobacteriota</taxon>
        <taxon>Cyanophyceae</taxon>
        <taxon>Pleurocapsales</taxon>
        <taxon>Dermocarpellaceae</taxon>
        <taxon>Stanieria</taxon>
    </lineage>
</organism>
<keyword evidence="1" id="KW-0732">Signal</keyword>
<feature type="chain" id="PRO_5003938157" description="DUF2808 domain-containing protein" evidence="1">
    <location>
        <begin position="20"/>
        <end position="182"/>
    </location>
</feature>
<evidence type="ECO:0000256" key="1">
    <source>
        <dbReference type="SAM" id="SignalP"/>
    </source>
</evidence>
<evidence type="ECO:0008006" key="4">
    <source>
        <dbReference type="Google" id="ProtNLM"/>
    </source>
</evidence>
<dbReference type="PATRIC" id="fig|111780.3.peg.5120"/>
<gene>
    <name evidence="2" type="ordered locus">Sta7437_4949</name>
</gene>
<accession>K9Y0V3</accession>
<geneLocation type="plasmid" evidence="2 3">
    <name>pSTA7437.03</name>
</geneLocation>
<evidence type="ECO:0000313" key="2">
    <source>
        <dbReference type="EMBL" id="AFZ38373.1"/>
    </source>
</evidence>
<dbReference type="Proteomes" id="UP000010473">
    <property type="component" value="Plasmid pSTA7437.03"/>
</dbReference>
<proteinExistence type="predicted"/>
<reference evidence="3" key="1">
    <citation type="journal article" date="2013" name="Proc. Natl. Acad. Sci. U.S.A.">
        <title>Improving the coverage of the cyanobacterial phylum using diversity-driven genome sequencing.</title>
        <authorList>
            <person name="Shih P.M."/>
            <person name="Wu D."/>
            <person name="Latifi A."/>
            <person name="Axen S.D."/>
            <person name="Fewer D.P."/>
            <person name="Talla E."/>
            <person name="Calteau A."/>
            <person name="Cai F."/>
            <person name="Tandeau de Marsac N."/>
            <person name="Rippka R."/>
            <person name="Herdman M."/>
            <person name="Sivonen K."/>
            <person name="Coursin T."/>
            <person name="Laurent T."/>
            <person name="Goodwin L."/>
            <person name="Nolan M."/>
            <person name="Davenport K.W."/>
            <person name="Han C.S."/>
            <person name="Rubin E.M."/>
            <person name="Eisen J.A."/>
            <person name="Woyke T."/>
            <person name="Gugger M."/>
            <person name="Kerfeld C.A."/>
        </authorList>
    </citation>
    <scope>NUCLEOTIDE SEQUENCE [LARGE SCALE GENOMIC DNA]</scope>
    <source>
        <strain evidence="3">ATCC 29371 / PCC 7437</strain>
        <plasmid evidence="3">Plasmid pSTA7437.03</plasmid>
    </source>
</reference>
<feature type="signal peptide" evidence="1">
    <location>
        <begin position="1"/>
        <end position="19"/>
    </location>
</feature>
<dbReference type="AlphaFoldDB" id="K9Y0V3"/>
<dbReference type="RefSeq" id="WP_015195749.1">
    <property type="nucleotide sequence ID" value="NC_019750.1"/>
</dbReference>
<protein>
    <recommendedName>
        <fullName evidence="4">DUF2808 domain-containing protein</fullName>
    </recommendedName>
</protein>
<dbReference type="KEGG" id="scs:Sta7437_4949"/>
<sequence>MSNKLFISSVMAISTMVFGANYLVSKPVNAVELLDGQKAFESSPRLTRAAATFSNRNNPGAKYQFTIEVPEDAGEALKSVKITQKENSDTVVFKADKTKASLGNSLSGDNIPLTAVEKESKPGDIIVLFDTPVEPGNTVTISIKPKQNPSVDGVYLFGVTAFPTGENSPGLYLGSGQIHITK</sequence>
<dbReference type="OrthoDB" id="423147at2"/>
<dbReference type="HOGENOM" id="CLU_112932_1_0_3"/>
<keyword evidence="2" id="KW-0614">Plasmid</keyword>
<dbReference type="InterPro" id="IPR021256">
    <property type="entry name" value="DUF2808"/>
</dbReference>
<keyword evidence="3" id="KW-1185">Reference proteome</keyword>
<dbReference type="EMBL" id="CP003656">
    <property type="protein sequence ID" value="AFZ38373.1"/>
    <property type="molecule type" value="Genomic_DNA"/>
</dbReference>
<name>K9Y0V3_STAC7</name>
<evidence type="ECO:0000313" key="3">
    <source>
        <dbReference type="Proteomes" id="UP000010473"/>
    </source>
</evidence>
<dbReference type="Pfam" id="PF10989">
    <property type="entry name" value="DUF2808"/>
    <property type="match status" value="1"/>
</dbReference>